<accession>A0A4U1I9R0</accession>
<comment type="caution">
    <text evidence="3">The sequence shown here is derived from an EMBL/GenBank/DDBJ whole genome shotgun (WGS) entry which is preliminary data.</text>
</comment>
<keyword evidence="4" id="KW-1185">Reference proteome</keyword>
<dbReference type="GO" id="GO:0008300">
    <property type="term" value="P:isoprenoid catabolic process"/>
    <property type="evidence" value="ECO:0007669"/>
    <property type="project" value="TreeGrafter"/>
</dbReference>
<proteinExistence type="inferred from homology"/>
<dbReference type="Pfam" id="PF00378">
    <property type="entry name" value="ECH_1"/>
    <property type="match status" value="1"/>
</dbReference>
<dbReference type="Gene3D" id="1.10.12.10">
    <property type="entry name" value="Lyase 2-enoyl-coa Hydratase, Chain A, domain 2"/>
    <property type="match status" value="1"/>
</dbReference>
<dbReference type="InterPro" id="IPR014748">
    <property type="entry name" value="Enoyl-CoA_hydra_C"/>
</dbReference>
<dbReference type="CDD" id="cd06558">
    <property type="entry name" value="crotonase-like"/>
    <property type="match status" value="1"/>
</dbReference>
<dbReference type="InterPro" id="IPR001753">
    <property type="entry name" value="Enoyl-CoA_hydra/iso"/>
</dbReference>
<evidence type="ECO:0000256" key="1">
    <source>
        <dbReference type="ARBA" id="ARBA00005254"/>
    </source>
</evidence>
<dbReference type="EMBL" id="SWJE01000004">
    <property type="protein sequence ID" value="TKC90065.1"/>
    <property type="molecule type" value="Genomic_DNA"/>
</dbReference>
<evidence type="ECO:0000313" key="3">
    <source>
        <dbReference type="EMBL" id="TKC90065.1"/>
    </source>
</evidence>
<gene>
    <name evidence="3" type="ORF">FAZ69_07840</name>
</gene>
<dbReference type="PANTHER" id="PTHR42964">
    <property type="entry name" value="ENOYL-COA HYDRATASE"/>
    <property type="match status" value="1"/>
</dbReference>
<dbReference type="InterPro" id="IPR018376">
    <property type="entry name" value="Enoyl-CoA_hyd/isom_CS"/>
</dbReference>
<evidence type="ECO:0000313" key="4">
    <source>
        <dbReference type="Proteomes" id="UP000305539"/>
    </source>
</evidence>
<dbReference type="AlphaFoldDB" id="A0A4U1I9R0"/>
<reference evidence="3 4" key="1">
    <citation type="submission" date="2019-04" db="EMBL/GenBank/DDBJ databases">
        <title>Trinickia sp. 7GSK02, isolated from subtropical forest soil.</title>
        <authorList>
            <person name="Gao Z.-H."/>
            <person name="Qiu L.-H."/>
        </authorList>
    </citation>
    <scope>NUCLEOTIDE SEQUENCE [LARGE SCALE GENOMIC DNA]</scope>
    <source>
        <strain evidence="3 4">7GSK02</strain>
    </source>
</reference>
<dbReference type="GO" id="GO:0003824">
    <property type="term" value="F:catalytic activity"/>
    <property type="evidence" value="ECO:0007669"/>
    <property type="project" value="InterPro"/>
</dbReference>
<organism evidence="3 4">
    <name type="scientific">Trinickia terrae</name>
    <dbReference type="NCBI Taxonomy" id="2571161"/>
    <lineage>
        <taxon>Bacteria</taxon>
        <taxon>Pseudomonadati</taxon>
        <taxon>Pseudomonadota</taxon>
        <taxon>Betaproteobacteria</taxon>
        <taxon>Burkholderiales</taxon>
        <taxon>Burkholderiaceae</taxon>
        <taxon>Trinickia</taxon>
    </lineage>
</organism>
<sequence>MSIHDVDAPLRYWRDGAIAHIRFNRPAALNAIDVLTAEGFLAACQAAADDEDVRVVVISGEGRAFIAGGDLAAIKESPVATARALIGPMHNGIALLAAMDAPVLASLHGAVAGGGLGVALAADLAIAAEDTRFSFAYVNIGTSSDCSTSWALPRLVGMRKAMGMALLGETLDAAEALRIGLVNRVVSADALSDETGKLARILAEGPTLALGSLKRLVRDAFSRDLHGQLDAEAVAFAACAGTADFAEGVAAFFERRPARYRGR</sequence>
<dbReference type="InterPro" id="IPR029045">
    <property type="entry name" value="ClpP/crotonase-like_dom_sf"/>
</dbReference>
<evidence type="ECO:0000256" key="2">
    <source>
        <dbReference type="RuleBase" id="RU003707"/>
    </source>
</evidence>
<dbReference type="Proteomes" id="UP000305539">
    <property type="component" value="Unassembled WGS sequence"/>
</dbReference>
<protein>
    <submittedName>
        <fullName evidence="3">Enoyl-CoA hydratase</fullName>
    </submittedName>
</protein>
<dbReference type="InterPro" id="IPR051683">
    <property type="entry name" value="Enoyl-CoA_Hydratase/Isomerase"/>
</dbReference>
<comment type="similarity">
    <text evidence="1 2">Belongs to the enoyl-CoA hydratase/isomerase family.</text>
</comment>
<dbReference type="RefSeq" id="WP_136893395.1">
    <property type="nucleotide sequence ID" value="NZ_SWJE01000004.1"/>
</dbReference>
<dbReference type="SUPFAM" id="SSF52096">
    <property type="entry name" value="ClpP/crotonase"/>
    <property type="match status" value="1"/>
</dbReference>
<dbReference type="Gene3D" id="3.90.226.10">
    <property type="entry name" value="2-enoyl-CoA Hydratase, Chain A, domain 1"/>
    <property type="match status" value="1"/>
</dbReference>
<dbReference type="PROSITE" id="PS00166">
    <property type="entry name" value="ENOYL_COA_HYDRATASE"/>
    <property type="match status" value="1"/>
</dbReference>
<name>A0A4U1I9R0_9BURK</name>
<dbReference type="PANTHER" id="PTHR42964:SF1">
    <property type="entry name" value="POLYKETIDE BIOSYNTHESIS ENOYL-COA HYDRATASE PKSH-RELATED"/>
    <property type="match status" value="1"/>
</dbReference>
<dbReference type="OrthoDB" id="9777711at2"/>